<evidence type="ECO:0000313" key="1">
    <source>
        <dbReference type="EMBL" id="KAA0042915.1"/>
    </source>
</evidence>
<sequence>MIDLESTEVSDVEEMVVIFLHVLAHDMKNRQIQREFIQSDVRWQSFENCLGALNGTYIKVNVSKVDRPRYRTRKSEVAMNVLDVCDTKRDFVFVLVGWDGSIAARGRWTILRGKSYYPVQVKCRTIMACCLLHNLMNRKMTNADILEDEDEGNSTYATTSGDDINYIEAIVEIRGPACSDFGWNDDMKCIIAERDVFGNWIRTHPAAKRLLNKPFPHYDELLYVFDKYHATEDDMMTERSSRSIDCKSGSSGQKRKHTCRHSRLITSFGTPWKVRMINLGPLQNDQIKLARKKTLCCRRSILSLSVEGLSKCVMIVMEKVLLMKSFIKMPDLMKATYYRVLRDNP</sequence>
<dbReference type="STRING" id="1194695.A0A5A7TND0"/>
<dbReference type="OrthoDB" id="76215at2759"/>
<dbReference type="AlphaFoldDB" id="A0A5A7TND0"/>
<dbReference type="PANTHER" id="PTHR46250">
    <property type="entry name" value="MYB/SANT-LIKE DNA-BINDING DOMAIN PROTEIN-RELATED"/>
    <property type="match status" value="1"/>
</dbReference>
<dbReference type="EMBL" id="SSTE01015921">
    <property type="protein sequence ID" value="KAA0042915.1"/>
    <property type="molecule type" value="Genomic_DNA"/>
</dbReference>
<protein>
    <submittedName>
        <fullName evidence="1 2">Nuclease HARBI1</fullName>
    </submittedName>
</protein>
<dbReference type="Proteomes" id="UP000321393">
    <property type="component" value="Unassembled WGS sequence"/>
</dbReference>
<organism evidence="1 3">
    <name type="scientific">Cucumis melo var. makuwa</name>
    <name type="common">Oriental melon</name>
    <dbReference type="NCBI Taxonomy" id="1194695"/>
    <lineage>
        <taxon>Eukaryota</taxon>
        <taxon>Viridiplantae</taxon>
        <taxon>Streptophyta</taxon>
        <taxon>Embryophyta</taxon>
        <taxon>Tracheophyta</taxon>
        <taxon>Spermatophyta</taxon>
        <taxon>Magnoliopsida</taxon>
        <taxon>eudicotyledons</taxon>
        <taxon>Gunneridae</taxon>
        <taxon>Pentapetalae</taxon>
        <taxon>rosids</taxon>
        <taxon>fabids</taxon>
        <taxon>Cucurbitales</taxon>
        <taxon>Cucurbitaceae</taxon>
        <taxon>Benincaseae</taxon>
        <taxon>Cucumis</taxon>
    </lineage>
</organism>
<dbReference type="PANTHER" id="PTHR46250:SF18">
    <property type="entry name" value="MYB_SANT-LIKE DOMAIN-CONTAINING PROTEIN"/>
    <property type="match status" value="1"/>
</dbReference>
<reference evidence="3 4" key="1">
    <citation type="submission" date="2019-08" db="EMBL/GenBank/DDBJ databases">
        <title>Draft genome sequences of two oriental melons (Cucumis melo L. var makuwa).</title>
        <authorList>
            <person name="Kwon S.-Y."/>
        </authorList>
    </citation>
    <scope>NUCLEOTIDE SEQUENCE [LARGE SCALE GENOMIC DNA]</scope>
    <source>
        <strain evidence="4">cv. Chang Bougi</strain>
        <strain evidence="3">cv. SW 3</strain>
        <tissue evidence="1">Leaf</tissue>
    </source>
</reference>
<dbReference type="Proteomes" id="UP000321947">
    <property type="component" value="Unassembled WGS sequence"/>
</dbReference>
<proteinExistence type="predicted"/>
<name>A0A5A7TND0_CUCMM</name>
<accession>A0A5A7TND0</accession>
<dbReference type="EMBL" id="SSTD01013924">
    <property type="protein sequence ID" value="TYK05315.1"/>
    <property type="molecule type" value="Genomic_DNA"/>
</dbReference>
<gene>
    <name evidence="2" type="ORF">E5676_scaffold108G001400</name>
    <name evidence="1" type="ORF">E6C27_scaffold44G004370</name>
</gene>
<evidence type="ECO:0000313" key="4">
    <source>
        <dbReference type="Proteomes" id="UP000321947"/>
    </source>
</evidence>
<evidence type="ECO:0000313" key="3">
    <source>
        <dbReference type="Proteomes" id="UP000321393"/>
    </source>
</evidence>
<evidence type="ECO:0000313" key="2">
    <source>
        <dbReference type="EMBL" id="TYK05315.1"/>
    </source>
</evidence>
<comment type="caution">
    <text evidence="1">The sequence shown here is derived from an EMBL/GenBank/DDBJ whole genome shotgun (WGS) entry which is preliminary data.</text>
</comment>